<dbReference type="InterPro" id="IPR027417">
    <property type="entry name" value="P-loop_NTPase"/>
</dbReference>
<proteinExistence type="predicted"/>
<evidence type="ECO:0000313" key="3">
    <source>
        <dbReference type="EMBL" id="CAE2270167.1"/>
    </source>
</evidence>
<dbReference type="EMBL" id="HBKQ01045739">
    <property type="protein sequence ID" value="CAE2270167.1"/>
    <property type="molecule type" value="Transcribed_RNA"/>
</dbReference>
<name>A0A7S4JPS6_9STRA</name>
<dbReference type="PANTHER" id="PTHR21343">
    <property type="entry name" value="DETHIOBIOTIN SYNTHETASE"/>
    <property type="match status" value="1"/>
</dbReference>
<accession>A0A7S4JPS6</accession>
<sequence length="557" mass="59638">MLSRDVLVQSQISARDACYAHSYVVRELKKRDEATKDDAKGSSIFTLLFLYGSWLPTPTDDSLRDIALLFHDQFITNDCDLPGTLAAVSLQVDLNDESLDISIGDSPEEDNIPMLMAPSMLPAIAVLHSGDVANDGLIDYIPVDSTVLLSYLCMQDHADSASRKSLIDAFSKYALSMVSNRSKKESMVSNHSKKRELTNESTVQEVTPKGALPLKSEEGHALRIFVAGDRSHVGKSSVCLGLLGSLLRLNYPASSLAYIKPATQCEAPQLVTEFCKNAGIDCQPVGPIVFYKGFTRAFLAGETHTTDEFLEQAGNAVDNIAKSKRVVLIDGVGYPAVGSICGTDNAAVAAACGIPLWVEGHHAADNGKGTKKSTMKRHPAPVLLVGKSGVGDAVDSFNLCSSWFESQGVPVLGAVFNRLPLDGFYSVQNCKRAVASYFEQKKPSQMPFGFVPEIPAIAKSRETNGGELDAAIKNADAFVEAFSSHVDVQGILDSASTILSRNQHPLSGTCSPLSKRTKVNYVTETNASGKINQSVSQVKLTREQIEEAAKSAGAAGG</sequence>
<dbReference type="Pfam" id="PF13500">
    <property type="entry name" value="AAA_26"/>
    <property type="match status" value="1"/>
</dbReference>
<dbReference type="PANTHER" id="PTHR21343:SF10">
    <property type="entry name" value="DRTGG DOMAIN-CONTAINING PROTEIN"/>
    <property type="match status" value="1"/>
</dbReference>
<dbReference type="Gene3D" id="3.40.50.300">
    <property type="entry name" value="P-loop containing nucleotide triphosphate hydrolases"/>
    <property type="match status" value="1"/>
</dbReference>
<dbReference type="SUPFAM" id="SSF52540">
    <property type="entry name" value="P-loop containing nucleoside triphosphate hydrolases"/>
    <property type="match status" value="1"/>
</dbReference>
<gene>
    <name evidence="3" type="ORF">OAUR00152_LOCUS31515</name>
</gene>
<reference evidence="3" key="1">
    <citation type="submission" date="2021-01" db="EMBL/GenBank/DDBJ databases">
        <authorList>
            <person name="Corre E."/>
            <person name="Pelletier E."/>
            <person name="Niang G."/>
            <person name="Scheremetjew M."/>
            <person name="Finn R."/>
            <person name="Kale V."/>
            <person name="Holt S."/>
            <person name="Cochrane G."/>
            <person name="Meng A."/>
            <person name="Brown T."/>
            <person name="Cohen L."/>
        </authorList>
    </citation>
    <scope>NUCLEOTIDE SEQUENCE</scope>
    <source>
        <strain evidence="3">Isolate 1302-5</strain>
    </source>
</reference>
<keyword evidence="1" id="KW-0315">Glutamine amidotransferase</keyword>
<organism evidence="3">
    <name type="scientific">Odontella aurita</name>
    <dbReference type="NCBI Taxonomy" id="265563"/>
    <lineage>
        <taxon>Eukaryota</taxon>
        <taxon>Sar</taxon>
        <taxon>Stramenopiles</taxon>
        <taxon>Ochrophyta</taxon>
        <taxon>Bacillariophyta</taxon>
        <taxon>Mediophyceae</taxon>
        <taxon>Biddulphiophycidae</taxon>
        <taxon>Eupodiscales</taxon>
        <taxon>Odontellaceae</taxon>
        <taxon>Odontella</taxon>
    </lineage>
</organism>
<dbReference type="AlphaFoldDB" id="A0A7S4JPS6"/>
<dbReference type="CDD" id="cd03109">
    <property type="entry name" value="DTBS"/>
    <property type="match status" value="1"/>
</dbReference>
<evidence type="ECO:0008006" key="4">
    <source>
        <dbReference type="Google" id="ProtNLM"/>
    </source>
</evidence>
<feature type="region of interest" description="Disordered" evidence="2">
    <location>
        <begin position="184"/>
        <end position="204"/>
    </location>
</feature>
<evidence type="ECO:0000256" key="1">
    <source>
        <dbReference type="ARBA" id="ARBA00022962"/>
    </source>
</evidence>
<protein>
    <recommendedName>
        <fullName evidence="4">DRTGG domain-containing protein</fullName>
    </recommendedName>
</protein>
<evidence type="ECO:0000256" key="2">
    <source>
        <dbReference type="SAM" id="MobiDB-lite"/>
    </source>
</evidence>